<evidence type="ECO:0000313" key="2">
    <source>
        <dbReference type="EMBL" id="MBB6218236.1"/>
    </source>
</evidence>
<name>A0A841KX11_9FIRM</name>
<evidence type="ECO:0000259" key="1">
    <source>
        <dbReference type="Pfam" id="PF12671"/>
    </source>
</evidence>
<dbReference type="InterPro" id="IPR024301">
    <property type="entry name" value="Amidase_6"/>
</dbReference>
<dbReference type="AlphaFoldDB" id="A0A841KX11"/>
<dbReference type="PANTHER" id="PTHR40032:SF1">
    <property type="entry name" value="EXPORTED PROTEIN"/>
    <property type="match status" value="1"/>
</dbReference>
<dbReference type="PANTHER" id="PTHR40032">
    <property type="entry name" value="EXPORTED PROTEIN-RELATED"/>
    <property type="match status" value="1"/>
</dbReference>
<dbReference type="Proteomes" id="UP000579281">
    <property type="component" value="Unassembled WGS sequence"/>
</dbReference>
<sequence>MIYPYNREAAVAYARKWAMGRNPRYGDFEKMGGDCTNFASQVLHAGGCFMNYSPYGWYYRSINDRSPAWTSVKYLYQFLMYNKSAGPVIEETDIYGIEVGDLIQLDFEDDGIYNHTPVVVNVLPGGRSLEKILIAAHTIDRIDYPVSNYAFKKIRFLHVLGYRR</sequence>
<dbReference type="RefSeq" id="WP_184312729.1">
    <property type="nucleotide sequence ID" value="NZ_JACHEN010000035.1"/>
</dbReference>
<gene>
    <name evidence="2" type="ORF">HNQ80_004395</name>
</gene>
<keyword evidence="3" id="KW-1185">Reference proteome</keyword>
<feature type="domain" description="Putative amidase" evidence="1">
    <location>
        <begin position="5"/>
        <end position="156"/>
    </location>
</feature>
<accession>A0A841KX11</accession>
<evidence type="ECO:0000313" key="3">
    <source>
        <dbReference type="Proteomes" id="UP000579281"/>
    </source>
</evidence>
<reference evidence="2 3" key="1">
    <citation type="submission" date="2020-08" db="EMBL/GenBank/DDBJ databases">
        <title>Genomic Encyclopedia of Type Strains, Phase IV (KMG-IV): sequencing the most valuable type-strain genomes for metagenomic binning, comparative biology and taxonomic classification.</title>
        <authorList>
            <person name="Goeker M."/>
        </authorList>
    </citation>
    <scope>NUCLEOTIDE SEQUENCE [LARGE SCALE GENOMIC DNA]</scope>
    <source>
        <strain evidence="2 3">DSM 103526</strain>
    </source>
</reference>
<dbReference type="Pfam" id="PF12671">
    <property type="entry name" value="Amidase_6"/>
    <property type="match status" value="1"/>
</dbReference>
<proteinExistence type="predicted"/>
<protein>
    <recommendedName>
        <fullName evidence="1">Putative amidase domain-containing protein</fullName>
    </recommendedName>
</protein>
<organism evidence="2 3">
    <name type="scientific">Anaerosolibacter carboniphilus</name>
    <dbReference type="NCBI Taxonomy" id="1417629"/>
    <lineage>
        <taxon>Bacteria</taxon>
        <taxon>Bacillati</taxon>
        <taxon>Bacillota</taxon>
        <taxon>Clostridia</taxon>
        <taxon>Peptostreptococcales</taxon>
        <taxon>Thermotaleaceae</taxon>
        <taxon>Anaerosolibacter</taxon>
    </lineage>
</organism>
<dbReference type="EMBL" id="JACHEN010000035">
    <property type="protein sequence ID" value="MBB6218236.1"/>
    <property type="molecule type" value="Genomic_DNA"/>
</dbReference>
<comment type="caution">
    <text evidence="2">The sequence shown here is derived from an EMBL/GenBank/DDBJ whole genome shotgun (WGS) entry which is preliminary data.</text>
</comment>